<sequence length="581" mass="63872">MSRVALDAGARAFALARASGRRVDRGAPRDRRDARARASYAPRGEDEGGEEAGAGPSGAGDSPAFSLADVEATEDENALTTMLNRAIFVEDYELAGKASEKLKALQGMTDAREQLLDWRSLGLANWIASRAEDLGFRYPTAIQRRAALAMMTVNDIVISSQTGSGKTLAYLMPSVDGLNFVGRGMLQMVVIVPTRELVVQNCMLIWRILGGNVSKARPGDTANMYRYIGPRGVKVRGVFDMEKHVRNPDPDIAVAEIVVGTPEELRFLKLQGDLEVDLAQFLIADEADVLFEKHPEAMAELLKPSPYEPVMDDRCVCLSGVALSKELVKSCTEQKLMKDPIWITTGGGLRVPPGISHRMIVVKDRARKLIALTRQLRKDLEEAGQDSPPPRTFIFVPNSEAARVTAAPVRKALWGEHKLLMLLPEGIEALRVVQDFKDNKASILVCTAESERGLDMPNIQYIYSLDAPSTSSYLHRAGRCGRLGSTTPGVVTSVVSEDELKALKQAYVDLEINEVIELEELPAREFETEEETRQALLDDLFFLMETNADVVNSLEQIFDKSGDQDEDLYGEDADADEDDGD</sequence>
<dbReference type="SMART" id="SM00490">
    <property type="entry name" value="HELICc"/>
    <property type="match status" value="1"/>
</dbReference>
<keyword evidence="5 9" id="KW-0347">Helicase</keyword>
<dbReference type="InterPro" id="IPR014001">
    <property type="entry name" value="Helicase_ATP-bd"/>
</dbReference>
<dbReference type="OrthoDB" id="10256233at2759"/>
<keyword evidence="3 5" id="KW-0067">ATP-binding</keyword>
<keyword evidence="4 5" id="KW-0694">RNA-binding</keyword>
<comment type="domain">
    <text evidence="5">The Q motif is unique to and characteristic of the DEAD box family of RNA helicases and controls ATP binding and hydrolysis.</text>
</comment>
<evidence type="ECO:0000256" key="3">
    <source>
        <dbReference type="ARBA" id="ARBA00022840"/>
    </source>
</evidence>
<dbReference type="Proteomes" id="UP000009170">
    <property type="component" value="Unassembled WGS sequence"/>
</dbReference>
<dbReference type="PROSITE" id="PS51194">
    <property type="entry name" value="HELICASE_CTER"/>
    <property type="match status" value="1"/>
</dbReference>
<dbReference type="InterPro" id="IPR027417">
    <property type="entry name" value="P-loop_NTPase"/>
</dbReference>
<dbReference type="Pfam" id="PF00271">
    <property type="entry name" value="Helicase_C"/>
    <property type="match status" value="1"/>
</dbReference>
<evidence type="ECO:0000256" key="1">
    <source>
        <dbReference type="ARBA" id="ARBA00022741"/>
    </source>
</evidence>
<dbReference type="GeneID" id="9832811"/>
<accession>A0A090LZB2</accession>
<evidence type="ECO:0000259" key="7">
    <source>
        <dbReference type="PROSITE" id="PS51192"/>
    </source>
</evidence>
<dbReference type="GO" id="GO:0003723">
    <property type="term" value="F:RNA binding"/>
    <property type="evidence" value="ECO:0007669"/>
    <property type="project" value="UniProtKB-UniRule"/>
</dbReference>
<dbReference type="InterPro" id="IPR001650">
    <property type="entry name" value="Helicase_C-like"/>
</dbReference>
<reference evidence="10" key="1">
    <citation type="journal article" date="2006" name="Proc. Natl. Acad. Sci. U.S.A.">
        <title>Genome analysis of the smallest free-living eukaryote Ostreococcus tauri unveils many unique features.</title>
        <authorList>
            <person name="Derelle E."/>
            <person name="Ferraz C."/>
            <person name="Rombauts S."/>
            <person name="Rouze P."/>
            <person name="Worden A.Z."/>
            <person name="Robbens S."/>
            <person name="Partensky F."/>
            <person name="Degroeve S."/>
            <person name="Echeynie S."/>
            <person name="Cooke R."/>
            <person name="Saeys Y."/>
            <person name="Wuyts J."/>
            <person name="Jabbari K."/>
            <person name="Bowler C."/>
            <person name="Panaud O."/>
            <person name="Piegu B."/>
            <person name="Ball S.G."/>
            <person name="Ral J.-P."/>
            <person name="Bouget F.-Y."/>
            <person name="Piganeau G."/>
            <person name="De Baets B."/>
            <person name="Picard A."/>
            <person name="Delseny M."/>
            <person name="Demaille J."/>
            <person name="Van de Peer Y."/>
            <person name="Moreau H."/>
        </authorList>
    </citation>
    <scope>NUCLEOTIDE SEQUENCE [LARGE SCALE GENOMIC DNA]</scope>
    <source>
        <strain evidence="10">OTTH 0595 / CCAP 157/2 / RCC745</strain>
    </source>
</reference>
<dbReference type="EMBL" id="CAID01000003">
    <property type="protein sequence ID" value="CEF97271.1"/>
    <property type="molecule type" value="Genomic_DNA"/>
</dbReference>
<feature type="domain" description="Helicase C-terminal" evidence="8">
    <location>
        <begin position="375"/>
        <end position="529"/>
    </location>
</feature>
<evidence type="ECO:0000313" key="9">
    <source>
        <dbReference type="EMBL" id="CEF97271.1"/>
    </source>
</evidence>
<comment type="caution">
    <text evidence="9">The sequence shown here is derived from an EMBL/GenBank/DDBJ whole genome shotgun (WGS) entry which is preliminary data.</text>
</comment>
<feature type="compositionally biased region" description="Basic and acidic residues" evidence="6">
    <location>
        <begin position="21"/>
        <end position="36"/>
    </location>
</feature>
<dbReference type="GO" id="GO:0016787">
    <property type="term" value="F:hydrolase activity"/>
    <property type="evidence" value="ECO:0007669"/>
    <property type="project" value="UniProtKB-KW"/>
</dbReference>
<comment type="function">
    <text evidence="5">RNA helicase.</text>
</comment>
<feature type="region of interest" description="Disordered" evidence="6">
    <location>
        <begin position="559"/>
        <end position="581"/>
    </location>
</feature>
<gene>
    <name evidence="9" type="ORF">OT_ostta03g04590</name>
</gene>
<evidence type="ECO:0000256" key="4">
    <source>
        <dbReference type="ARBA" id="ARBA00022884"/>
    </source>
</evidence>
<dbReference type="RefSeq" id="XP_022838588.1">
    <property type="nucleotide sequence ID" value="XM_022984866.1"/>
</dbReference>
<feature type="domain" description="Helicase ATP-binding" evidence="7">
    <location>
        <begin position="147"/>
        <end position="340"/>
    </location>
</feature>
<evidence type="ECO:0000313" key="10">
    <source>
        <dbReference type="Proteomes" id="UP000009170"/>
    </source>
</evidence>
<evidence type="ECO:0000256" key="5">
    <source>
        <dbReference type="RuleBase" id="RU365068"/>
    </source>
</evidence>
<dbReference type="InterPro" id="IPR011545">
    <property type="entry name" value="DEAD/DEAH_box_helicase_dom"/>
</dbReference>
<keyword evidence="10" id="KW-1185">Reference proteome</keyword>
<dbReference type="PROSITE" id="PS51192">
    <property type="entry name" value="HELICASE_ATP_BIND_1"/>
    <property type="match status" value="1"/>
</dbReference>
<dbReference type="InParanoid" id="A0A090LZB2"/>
<dbReference type="STRING" id="70448.A0A090LZB2"/>
<dbReference type="AlphaFoldDB" id="A0A090LZB2"/>
<dbReference type="Pfam" id="PF00270">
    <property type="entry name" value="DEAD"/>
    <property type="match status" value="1"/>
</dbReference>
<dbReference type="Gene3D" id="3.40.50.300">
    <property type="entry name" value="P-loop containing nucleotide triphosphate hydrolases"/>
    <property type="match status" value="2"/>
</dbReference>
<reference evidence="9 10" key="2">
    <citation type="journal article" date="2014" name="BMC Genomics">
        <title>An improved genome of the model marine alga Ostreococcus tauri unfolds by assessing Illumina de novo assemblies.</title>
        <authorList>
            <person name="Blanc-Mathieu R."/>
            <person name="Verhelst B."/>
            <person name="Derelle E."/>
            <person name="Rombauts S."/>
            <person name="Bouget F.Y."/>
            <person name="Carre I."/>
            <person name="Chateau A."/>
            <person name="Eyre-Walker A."/>
            <person name="Grimsley N."/>
            <person name="Moreau H."/>
            <person name="Piegu B."/>
            <person name="Rivals E."/>
            <person name="Schackwitz W."/>
            <person name="Van de Peer Y."/>
            <person name="Piganeau G."/>
        </authorList>
    </citation>
    <scope>NUCLEOTIDE SEQUENCE [LARGE SCALE GENOMIC DNA]</scope>
    <source>
        <strain evidence="10">OTTH 0595 / CCAP 157/2 / RCC745</strain>
    </source>
</reference>
<keyword evidence="2 5" id="KW-0378">Hydrolase</keyword>
<name>A0A090LZB2_OSTTA</name>
<proteinExistence type="inferred from homology"/>
<dbReference type="KEGG" id="ota:OT_ostta03g04590"/>
<dbReference type="FunCoup" id="A0A090LZB2">
    <property type="interactions" value="150"/>
</dbReference>
<feature type="region of interest" description="Disordered" evidence="6">
    <location>
        <begin position="18"/>
        <end position="64"/>
    </location>
</feature>
<dbReference type="PANTHER" id="PTHR24031">
    <property type="entry name" value="RNA HELICASE"/>
    <property type="match status" value="1"/>
</dbReference>
<keyword evidence="1 5" id="KW-0547">Nucleotide-binding</keyword>
<evidence type="ECO:0000259" key="8">
    <source>
        <dbReference type="PROSITE" id="PS51194"/>
    </source>
</evidence>
<protein>
    <recommendedName>
        <fullName evidence="5">ATP-dependent RNA helicase</fullName>
        <ecNumber evidence="5">3.6.4.13</ecNumber>
    </recommendedName>
</protein>
<comment type="similarity">
    <text evidence="5">Belongs to the DEAD box helicase family.</text>
</comment>
<evidence type="ECO:0000256" key="6">
    <source>
        <dbReference type="SAM" id="MobiDB-lite"/>
    </source>
</evidence>
<evidence type="ECO:0000256" key="2">
    <source>
        <dbReference type="ARBA" id="ARBA00022801"/>
    </source>
</evidence>
<dbReference type="EC" id="3.6.4.13" evidence="5"/>
<organism evidence="9 10">
    <name type="scientific">Ostreococcus tauri</name>
    <name type="common">Marine green alga</name>
    <dbReference type="NCBI Taxonomy" id="70448"/>
    <lineage>
        <taxon>Eukaryota</taxon>
        <taxon>Viridiplantae</taxon>
        <taxon>Chlorophyta</taxon>
        <taxon>Mamiellophyceae</taxon>
        <taxon>Mamiellales</taxon>
        <taxon>Bathycoccaceae</taxon>
        <taxon>Ostreococcus</taxon>
    </lineage>
</organism>
<dbReference type="SMART" id="SM00487">
    <property type="entry name" value="DEXDc"/>
    <property type="match status" value="1"/>
</dbReference>
<comment type="catalytic activity">
    <reaction evidence="5">
        <text>ATP + H2O = ADP + phosphate + H(+)</text>
        <dbReference type="Rhea" id="RHEA:13065"/>
        <dbReference type="ChEBI" id="CHEBI:15377"/>
        <dbReference type="ChEBI" id="CHEBI:15378"/>
        <dbReference type="ChEBI" id="CHEBI:30616"/>
        <dbReference type="ChEBI" id="CHEBI:43474"/>
        <dbReference type="ChEBI" id="CHEBI:456216"/>
        <dbReference type="EC" id="3.6.4.13"/>
    </reaction>
</comment>
<feature type="compositionally biased region" description="Acidic residues" evidence="6">
    <location>
        <begin position="564"/>
        <end position="581"/>
    </location>
</feature>
<dbReference type="SUPFAM" id="SSF52540">
    <property type="entry name" value="P-loop containing nucleoside triphosphate hydrolases"/>
    <property type="match status" value="1"/>
</dbReference>
<dbReference type="GO" id="GO:0003724">
    <property type="term" value="F:RNA helicase activity"/>
    <property type="evidence" value="ECO:0007669"/>
    <property type="project" value="UniProtKB-EC"/>
</dbReference>
<dbReference type="GO" id="GO:0005524">
    <property type="term" value="F:ATP binding"/>
    <property type="evidence" value="ECO:0007669"/>
    <property type="project" value="UniProtKB-UniRule"/>
</dbReference>